<evidence type="ECO:0000313" key="3">
    <source>
        <dbReference type="EMBL" id="KAF6034444.1"/>
    </source>
</evidence>
<reference evidence="3" key="1">
    <citation type="submission" date="2020-06" db="EMBL/GenBank/DDBJ databases">
        <title>Draft genome of Bugula neritina, a colonial animal packing powerful symbionts and potential medicines.</title>
        <authorList>
            <person name="Rayko M."/>
        </authorList>
    </citation>
    <scope>NUCLEOTIDE SEQUENCE [LARGE SCALE GENOMIC DNA]</scope>
    <source>
        <strain evidence="3">Kwan_BN1</strain>
    </source>
</reference>
<organism evidence="3 4">
    <name type="scientific">Bugula neritina</name>
    <name type="common">Brown bryozoan</name>
    <name type="synonym">Sertularia neritina</name>
    <dbReference type="NCBI Taxonomy" id="10212"/>
    <lineage>
        <taxon>Eukaryota</taxon>
        <taxon>Metazoa</taxon>
        <taxon>Spiralia</taxon>
        <taxon>Lophotrochozoa</taxon>
        <taxon>Bryozoa</taxon>
        <taxon>Gymnolaemata</taxon>
        <taxon>Cheilostomatida</taxon>
        <taxon>Flustrina</taxon>
        <taxon>Buguloidea</taxon>
        <taxon>Bugulidae</taxon>
        <taxon>Bugula</taxon>
    </lineage>
</organism>
<sequence length="291" mass="33927">MSLCMLFLLIMVTRANDNLTRHYFEQLVAFLDVEKNKQLSDYRGYVAEKEKRELEAKVENERHKVQEATAKLKEAEEEKEELKEKRKRLEEKVEEEKQRALAAAAEKQEAEAKLQKTEAMKEELEEEKKKIEASAEQEKAKAAEAAARERKIADKLHFKELEANAAKNELEEKTNKASKLEQKITSLTEKEEARFQESERELIILREQCEHIVHLRQVRQCEAVLSICKPKFYLFTGGATEKRKVGLSVRDVITVREHWPGSRRAWLDWDIKVDLYNSALTSNLLLVIAIF</sequence>
<evidence type="ECO:0000256" key="2">
    <source>
        <dbReference type="SAM" id="SignalP"/>
    </source>
</evidence>
<evidence type="ECO:0000313" key="4">
    <source>
        <dbReference type="Proteomes" id="UP000593567"/>
    </source>
</evidence>
<name>A0A7J7K925_BUGNE</name>
<keyword evidence="2" id="KW-0732">Signal</keyword>
<dbReference type="EMBL" id="VXIV02001071">
    <property type="protein sequence ID" value="KAF6034444.1"/>
    <property type="molecule type" value="Genomic_DNA"/>
</dbReference>
<dbReference type="AlphaFoldDB" id="A0A7J7K925"/>
<evidence type="ECO:0000256" key="1">
    <source>
        <dbReference type="SAM" id="MobiDB-lite"/>
    </source>
</evidence>
<feature type="chain" id="PRO_5029705443" evidence="2">
    <location>
        <begin position="16"/>
        <end position="291"/>
    </location>
</feature>
<proteinExistence type="predicted"/>
<keyword evidence="4" id="KW-1185">Reference proteome</keyword>
<comment type="caution">
    <text evidence="3">The sequence shown here is derived from an EMBL/GenBank/DDBJ whole genome shotgun (WGS) entry which is preliminary data.</text>
</comment>
<dbReference type="Proteomes" id="UP000593567">
    <property type="component" value="Unassembled WGS sequence"/>
</dbReference>
<protein>
    <submittedName>
        <fullName evidence="3">Uncharacterized protein</fullName>
    </submittedName>
</protein>
<accession>A0A7J7K925</accession>
<feature type="signal peptide" evidence="2">
    <location>
        <begin position="1"/>
        <end position="15"/>
    </location>
</feature>
<gene>
    <name evidence="3" type="ORF">EB796_007249</name>
</gene>
<feature type="region of interest" description="Disordered" evidence="1">
    <location>
        <begin position="58"/>
        <end position="91"/>
    </location>
</feature>